<comment type="function">
    <text evidence="10">Catalyzes the decarboxylation of S-adenosylmethionine to S-adenosylmethioninamine (dcAdoMet), the propylamine donor required for the synthesis of the polyamines spermine and spermidine from the diamine putrescine.</text>
</comment>
<evidence type="ECO:0000256" key="7">
    <source>
        <dbReference type="ARBA" id="ARBA00023239"/>
    </source>
</evidence>
<comment type="PTM">
    <text evidence="10">Is synthesized initially as an inactive proenzyme. Formation of the active enzyme involves a self-maturation process in which the active site pyruvoyl group is generated from an internal serine residue via an autocatalytic post-translational modification. Two non-identical subunits are generated from the proenzyme in this reaction, and the pyruvate is formed at the N-terminus of the alpha chain, which is derived from the carboxyl end of the proenzyme. The post-translation cleavage follows an unusual pathway, termed non-hydrolytic serinolysis, in which the side chain hydroxyl group of the serine supplies its oxygen atom to form the C-terminus of the beta chain, while the remainder of the serine residue undergoes an oxidative deamination to produce ammonia and the pyruvoyl group blocking the N-terminus of the alpha chain.</text>
</comment>
<dbReference type="InterPro" id="IPR042284">
    <property type="entry name" value="AdoMetDC_N"/>
</dbReference>
<comment type="similarity">
    <text evidence="10">Belongs to the prokaryotic AdoMetDC family. Type 1 subfamily.</text>
</comment>
<comment type="catalytic activity">
    <reaction evidence="10">
        <text>S-adenosyl-L-methionine + H(+) = S-adenosyl 3-(methylsulfanyl)propylamine + CO2</text>
        <dbReference type="Rhea" id="RHEA:15981"/>
        <dbReference type="ChEBI" id="CHEBI:15378"/>
        <dbReference type="ChEBI" id="CHEBI:16526"/>
        <dbReference type="ChEBI" id="CHEBI:57443"/>
        <dbReference type="ChEBI" id="CHEBI:59789"/>
        <dbReference type="EC" id="4.1.1.50"/>
    </reaction>
</comment>
<dbReference type="NCBIfam" id="TIGR03330">
    <property type="entry name" value="SAM_DCase_Bsu"/>
    <property type="match status" value="1"/>
</dbReference>
<dbReference type="GO" id="GO:0004014">
    <property type="term" value="F:adenosylmethionine decarboxylase activity"/>
    <property type="evidence" value="ECO:0007669"/>
    <property type="project" value="UniProtKB-UniRule"/>
</dbReference>
<dbReference type="Gene3D" id="3.30.160.750">
    <property type="match status" value="1"/>
</dbReference>
<dbReference type="InterPro" id="IPR003826">
    <property type="entry name" value="AdoMetDC_fam_prok"/>
</dbReference>
<comment type="caution">
    <text evidence="11">The sequence shown here is derived from an EMBL/GenBank/DDBJ whole genome shotgun (WGS) entry which is preliminary data.</text>
</comment>
<dbReference type="AlphaFoldDB" id="A0A2I1XF36"/>
<dbReference type="UniPathway" id="UPA00331">
    <property type="reaction ID" value="UER00451"/>
</dbReference>
<keyword evidence="5 10" id="KW-0620">Polyamine biosynthesis</keyword>
<feature type="site" description="Cleavage (non-hydrolytic); by autolysis" evidence="10">
    <location>
        <begin position="64"/>
        <end position="65"/>
    </location>
</feature>
<evidence type="ECO:0000256" key="5">
    <source>
        <dbReference type="ARBA" id="ARBA00023115"/>
    </source>
</evidence>
<keyword evidence="8 10" id="KW-0704">Schiff base</keyword>
<comment type="subunit">
    <text evidence="10">Heterotetramer of two alpha and two beta chains arranged as a dimer of alpha/beta heterodimers.</text>
</comment>
<dbReference type="InterPro" id="IPR016067">
    <property type="entry name" value="S-AdoMet_deCO2ase_core"/>
</dbReference>
<feature type="chain" id="PRO_5023317126" description="S-adenosylmethionine decarboxylase alpha chain" evidence="10">
    <location>
        <begin position="65"/>
        <end position="130"/>
    </location>
</feature>
<evidence type="ECO:0000256" key="4">
    <source>
        <dbReference type="ARBA" id="ARBA00023066"/>
    </source>
</evidence>
<dbReference type="Pfam" id="PF02675">
    <property type="entry name" value="AdoMet_dc"/>
    <property type="match status" value="1"/>
</dbReference>
<evidence type="ECO:0000313" key="11">
    <source>
        <dbReference type="EMBL" id="PLA41244.1"/>
    </source>
</evidence>
<evidence type="ECO:0000256" key="2">
    <source>
        <dbReference type="ARBA" id="ARBA00022793"/>
    </source>
</evidence>
<keyword evidence="1 10" id="KW-0949">S-adenosyl-L-methionine</keyword>
<name>A0A2I1XF36_NEISI</name>
<dbReference type="Gene3D" id="3.30.360.110">
    <property type="entry name" value="S-adenosylmethionine decarboxylase domain"/>
    <property type="match status" value="1"/>
</dbReference>
<keyword evidence="7 10" id="KW-0456">Lyase</keyword>
<feature type="active site" description="Proton donor; for catalytic activity" evidence="10">
    <location>
        <position position="85"/>
    </location>
</feature>
<dbReference type="GO" id="GO:0008295">
    <property type="term" value="P:spermidine biosynthetic process"/>
    <property type="evidence" value="ECO:0007669"/>
    <property type="project" value="UniProtKB-UniRule"/>
</dbReference>
<organism evidence="11 12">
    <name type="scientific">Neisseria sicca</name>
    <dbReference type="NCBI Taxonomy" id="490"/>
    <lineage>
        <taxon>Bacteria</taxon>
        <taxon>Pseudomonadati</taxon>
        <taxon>Pseudomonadota</taxon>
        <taxon>Betaproteobacteria</taxon>
        <taxon>Neisseriales</taxon>
        <taxon>Neisseriaceae</taxon>
        <taxon>Neisseria</taxon>
    </lineage>
</organism>
<sequence length="130" mass="14098">MTHIPGNHGLLDLYGCDEAVLKNEGRLKTALKAAAQAAEATILAERFHTFDGAGGITGVLLLAESHISIHTWPEHRFAAIDAFICGGMKLEKVKEVLCRELAAERAVWTVAQRGEGILDDTQPPVEQQNL</sequence>
<dbReference type="HAMAP" id="MF_00464">
    <property type="entry name" value="AdoMetDC_1"/>
    <property type="match status" value="1"/>
</dbReference>
<comment type="pathway">
    <text evidence="10">Amine and polyamine biosynthesis; S-adenosylmethioninamine biosynthesis; S-adenosylmethioninamine from S-adenosyl-L-methionine: step 1/1.</text>
</comment>
<feature type="chain" id="PRO_5023317127" description="S-adenosylmethionine decarboxylase beta chain" evidence="10">
    <location>
        <begin position="1"/>
        <end position="64"/>
    </location>
</feature>
<dbReference type="GO" id="GO:0005829">
    <property type="term" value="C:cytosol"/>
    <property type="evidence" value="ECO:0007669"/>
    <property type="project" value="TreeGrafter"/>
</dbReference>
<feature type="active site" description="Schiff-base intermediate with substrate; via pyruvic acid" evidence="10">
    <location>
        <position position="65"/>
    </location>
</feature>
<evidence type="ECO:0000256" key="8">
    <source>
        <dbReference type="ARBA" id="ARBA00023270"/>
    </source>
</evidence>
<protein>
    <recommendedName>
        <fullName evidence="10">S-adenosylmethionine decarboxylase proenzyme</fullName>
        <shortName evidence="10">AdoMetDC</shortName>
        <shortName evidence="10">SAMDC</shortName>
        <ecNumber evidence="10">4.1.1.50</ecNumber>
    </recommendedName>
    <component>
        <recommendedName>
            <fullName evidence="10">S-adenosylmethionine decarboxylase beta chain</fullName>
        </recommendedName>
    </component>
    <component>
        <recommendedName>
            <fullName evidence="10">S-adenosylmethionine decarboxylase alpha chain</fullName>
        </recommendedName>
    </component>
</protein>
<keyword evidence="4 10" id="KW-0745">Spermidine biosynthesis</keyword>
<keyword evidence="2 10" id="KW-0210">Decarboxylase</keyword>
<proteinExistence type="inferred from homology"/>
<feature type="active site" description="Proton acceptor; for processing activity" evidence="10">
    <location>
        <position position="70"/>
    </location>
</feature>
<evidence type="ECO:0000313" key="12">
    <source>
        <dbReference type="Proteomes" id="UP000234767"/>
    </source>
</evidence>
<keyword evidence="6 10" id="KW-0865">Zymogen</keyword>
<dbReference type="SUPFAM" id="SSF56276">
    <property type="entry name" value="S-adenosylmethionine decarboxylase"/>
    <property type="match status" value="1"/>
</dbReference>
<evidence type="ECO:0000256" key="6">
    <source>
        <dbReference type="ARBA" id="ARBA00023145"/>
    </source>
</evidence>
<keyword evidence="9 10" id="KW-0670">Pyruvate</keyword>
<comment type="cofactor">
    <cofactor evidence="10">
        <name>pyruvate</name>
        <dbReference type="ChEBI" id="CHEBI:15361"/>
    </cofactor>
    <text evidence="10">Binds 1 pyruvoyl group covalently per subunit.</text>
</comment>
<dbReference type="RefSeq" id="WP_101809714.1">
    <property type="nucleotide sequence ID" value="NZ_PKJO01000001.1"/>
</dbReference>
<dbReference type="Proteomes" id="UP000234767">
    <property type="component" value="Unassembled WGS sequence"/>
</dbReference>
<dbReference type="PANTHER" id="PTHR33866:SF2">
    <property type="entry name" value="S-ADENOSYLMETHIONINE DECARBOXYLASE PROENZYME"/>
    <property type="match status" value="1"/>
</dbReference>
<evidence type="ECO:0000256" key="1">
    <source>
        <dbReference type="ARBA" id="ARBA00022691"/>
    </source>
</evidence>
<keyword evidence="3 10" id="KW-0068">Autocatalytic cleavage</keyword>
<dbReference type="EC" id="4.1.1.50" evidence="10"/>
<dbReference type="EMBL" id="PKJO01000001">
    <property type="protein sequence ID" value="PLA41244.1"/>
    <property type="molecule type" value="Genomic_DNA"/>
</dbReference>
<gene>
    <name evidence="11" type="primary">speD</name>
    <name evidence="10" type="synonym">speH</name>
    <name evidence="11" type="ORF">CYK00_01200</name>
</gene>
<dbReference type="InterPro" id="IPR017716">
    <property type="entry name" value="S-AdoMet_deCOase_pro-enz"/>
</dbReference>
<feature type="modified residue" description="Pyruvic acid (Ser); by autocatalysis" evidence="10">
    <location>
        <position position="65"/>
    </location>
</feature>
<evidence type="ECO:0000256" key="9">
    <source>
        <dbReference type="ARBA" id="ARBA00023317"/>
    </source>
</evidence>
<evidence type="ECO:0000256" key="10">
    <source>
        <dbReference type="HAMAP-Rule" id="MF_00464"/>
    </source>
</evidence>
<dbReference type="PANTHER" id="PTHR33866">
    <property type="entry name" value="S-ADENOSYLMETHIONINE DECARBOXYLASE PROENZYME"/>
    <property type="match status" value="1"/>
</dbReference>
<dbReference type="InterPro" id="IPR042286">
    <property type="entry name" value="AdoMetDC_C"/>
</dbReference>
<accession>A0A2I1XF36</accession>
<reference evidence="11 12" key="1">
    <citation type="submission" date="2017-12" db="EMBL/GenBank/DDBJ databases">
        <title>Phylogenetic diversity of female urinary microbiome.</title>
        <authorList>
            <person name="Thomas-White K."/>
            <person name="Wolfe A.J."/>
        </authorList>
    </citation>
    <scope>NUCLEOTIDE SEQUENCE [LARGE SCALE GENOMIC DNA]</scope>
    <source>
        <strain evidence="11 12">UMB0321</strain>
    </source>
</reference>
<evidence type="ECO:0000256" key="3">
    <source>
        <dbReference type="ARBA" id="ARBA00022813"/>
    </source>
</evidence>